<evidence type="ECO:0000313" key="9">
    <source>
        <dbReference type="Proteomes" id="UP000247612"/>
    </source>
</evidence>
<dbReference type="EMBL" id="JALDAW010000022">
    <property type="protein sequence ID" value="MDY5169126.1"/>
    <property type="molecule type" value="Genomic_DNA"/>
</dbReference>
<organism evidence="8 9">
    <name type="scientific">Dielma fastidiosa</name>
    <dbReference type="NCBI Taxonomy" id="1034346"/>
    <lineage>
        <taxon>Bacteria</taxon>
        <taxon>Bacillati</taxon>
        <taxon>Bacillota</taxon>
        <taxon>Erysipelotrichia</taxon>
        <taxon>Erysipelotrichales</taxon>
        <taxon>Erysipelotrichaceae</taxon>
        <taxon>Dielma</taxon>
    </lineage>
</organism>
<dbReference type="InterPro" id="IPR006118">
    <property type="entry name" value="Recombinase_CS"/>
</dbReference>
<dbReference type="GO" id="GO:0000150">
    <property type="term" value="F:DNA strand exchange activity"/>
    <property type="evidence" value="ECO:0007669"/>
    <property type="project" value="InterPro"/>
</dbReference>
<evidence type="ECO:0000256" key="2">
    <source>
        <dbReference type="ARBA" id="ARBA00023125"/>
    </source>
</evidence>
<dbReference type="Pfam" id="PF00239">
    <property type="entry name" value="Resolvase"/>
    <property type="match status" value="1"/>
</dbReference>
<evidence type="ECO:0000256" key="5">
    <source>
        <dbReference type="PROSITE-ProRule" id="PRU10137"/>
    </source>
</evidence>
<protein>
    <submittedName>
        <fullName evidence="8">DNA invertase Pin-like site-specific DNA recombinase</fullName>
    </submittedName>
    <submittedName>
        <fullName evidence="7">Recombinase family protein</fullName>
    </submittedName>
</protein>
<dbReference type="PANTHER" id="PTHR30461:SF2">
    <property type="entry name" value="SERINE RECOMBINASE PINE-RELATED"/>
    <property type="match status" value="1"/>
</dbReference>
<dbReference type="CDD" id="cd03768">
    <property type="entry name" value="SR_ResInv"/>
    <property type="match status" value="1"/>
</dbReference>
<dbReference type="InterPro" id="IPR006119">
    <property type="entry name" value="Resolv_N"/>
</dbReference>
<name>A0A2V2FHN9_9FIRM</name>
<evidence type="ECO:0000313" key="7">
    <source>
        <dbReference type="EMBL" id="MDY5169126.1"/>
    </source>
</evidence>
<keyword evidence="9" id="KW-1185">Reference proteome</keyword>
<accession>A0A2V2FHN9</accession>
<dbReference type="STRING" id="1034346.GCA_000313565_02577"/>
<evidence type="ECO:0000313" key="8">
    <source>
        <dbReference type="EMBL" id="PXX74574.1"/>
    </source>
</evidence>
<feature type="active site" description="O-(5'-phospho-DNA)-serine intermediate" evidence="4 5">
    <location>
        <position position="11"/>
    </location>
</feature>
<dbReference type="Proteomes" id="UP000247612">
    <property type="component" value="Unassembled WGS sequence"/>
</dbReference>
<dbReference type="PROSITE" id="PS51736">
    <property type="entry name" value="RECOMBINASES_3"/>
    <property type="match status" value="1"/>
</dbReference>
<dbReference type="GO" id="GO:0015074">
    <property type="term" value="P:DNA integration"/>
    <property type="evidence" value="ECO:0007669"/>
    <property type="project" value="UniProtKB-KW"/>
</dbReference>
<feature type="domain" description="Resolvase/invertase-type recombinase catalytic" evidence="6">
    <location>
        <begin position="3"/>
        <end position="148"/>
    </location>
</feature>
<evidence type="ECO:0000256" key="1">
    <source>
        <dbReference type="ARBA" id="ARBA00022908"/>
    </source>
</evidence>
<evidence type="ECO:0000256" key="3">
    <source>
        <dbReference type="ARBA" id="ARBA00023172"/>
    </source>
</evidence>
<dbReference type="SUPFAM" id="SSF53041">
    <property type="entry name" value="Resolvase-like"/>
    <property type="match status" value="1"/>
</dbReference>
<dbReference type="PROSITE" id="PS00397">
    <property type="entry name" value="RECOMBINASES_1"/>
    <property type="match status" value="1"/>
</dbReference>
<evidence type="ECO:0000256" key="4">
    <source>
        <dbReference type="PIRSR" id="PIRSR606118-50"/>
    </source>
</evidence>
<sequence length="217" mass="25322">MNKIYGYIRVSSKDQNEDRQRASLAEWNIKPRNIFMDKQSGKDFERPQWQRLMKKLSLGDLLVVSSIDRLGRNYDEILEQWRIITKDIGADIVVLDFPLLDTRVSDRNLTGIFIADLTLQILAYVAQIERENIKKRQAEGIAAAKARGVSFGRKKMPLPDNFNEDFHKWRLKEISTKELEERCGMNRASIYRRLRQAGIPLNSYLQDAFLLNDSEDE</sequence>
<dbReference type="Proteomes" id="UP001276902">
    <property type="component" value="Unassembled WGS sequence"/>
</dbReference>
<keyword evidence="2" id="KW-0238">DNA-binding</keyword>
<evidence type="ECO:0000259" key="6">
    <source>
        <dbReference type="PROSITE" id="PS51736"/>
    </source>
</evidence>
<dbReference type="OrthoDB" id="9797501at2"/>
<dbReference type="AlphaFoldDB" id="A0A2V2FHN9"/>
<keyword evidence="1" id="KW-0229">DNA integration</keyword>
<keyword evidence="3" id="KW-0233">DNA recombination</keyword>
<dbReference type="EMBL" id="QJKH01000023">
    <property type="protein sequence ID" value="PXX74574.1"/>
    <property type="molecule type" value="Genomic_DNA"/>
</dbReference>
<proteinExistence type="predicted"/>
<reference evidence="8 9" key="1">
    <citation type="submission" date="2018-05" db="EMBL/GenBank/DDBJ databases">
        <title>Genomic Encyclopedia of Type Strains, Phase IV (KMG-IV): sequencing the most valuable type-strain genomes for metagenomic binning, comparative biology and taxonomic classification.</title>
        <authorList>
            <person name="Goeker M."/>
        </authorList>
    </citation>
    <scope>NUCLEOTIDE SEQUENCE [LARGE SCALE GENOMIC DNA]</scope>
    <source>
        <strain evidence="8 9">JC118</strain>
    </source>
</reference>
<reference evidence="7" key="2">
    <citation type="submission" date="2022-03" db="EMBL/GenBank/DDBJ databases">
        <title>First case of bacteraemia caused by Dielma fastidiosa in a patient hospitalised with diverticulitis.</title>
        <authorList>
            <person name="Forman-Ankjaer B."/>
            <person name="Hvid-Jensen F."/>
            <person name="Kobel C.M."/>
            <person name="Greve T."/>
        </authorList>
    </citation>
    <scope>NUCLEOTIDE SEQUENCE</scope>
    <source>
        <strain evidence="7">AUH_DF_2021</strain>
    </source>
</reference>
<gene>
    <name evidence="8" type="ORF">DES51_12318</name>
    <name evidence="7" type="ORF">MQE39_13480</name>
</gene>
<dbReference type="InterPro" id="IPR036162">
    <property type="entry name" value="Resolvase-like_N_sf"/>
</dbReference>
<dbReference type="PANTHER" id="PTHR30461">
    <property type="entry name" value="DNA-INVERTASE FROM LAMBDOID PROPHAGE"/>
    <property type="match status" value="1"/>
</dbReference>
<dbReference type="SMART" id="SM00857">
    <property type="entry name" value="Resolvase"/>
    <property type="match status" value="1"/>
</dbReference>
<dbReference type="RefSeq" id="WP_022938863.1">
    <property type="nucleotide sequence ID" value="NZ_BAABZA010000002.1"/>
</dbReference>
<dbReference type="InterPro" id="IPR050639">
    <property type="entry name" value="SSR_resolvase"/>
</dbReference>
<dbReference type="Gene3D" id="3.40.50.1390">
    <property type="entry name" value="Resolvase, N-terminal catalytic domain"/>
    <property type="match status" value="1"/>
</dbReference>
<dbReference type="PROSITE" id="PS00398">
    <property type="entry name" value="RECOMBINASES_2"/>
    <property type="match status" value="1"/>
</dbReference>
<comment type="caution">
    <text evidence="8">The sequence shown here is derived from an EMBL/GenBank/DDBJ whole genome shotgun (WGS) entry which is preliminary data.</text>
</comment>
<dbReference type="GO" id="GO:0003677">
    <property type="term" value="F:DNA binding"/>
    <property type="evidence" value="ECO:0007669"/>
    <property type="project" value="UniProtKB-KW"/>
</dbReference>